<organism evidence="5 6">
    <name type="scientific">Catellatospora chokoriensis</name>
    <dbReference type="NCBI Taxonomy" id="310353"/>
    <lineage>
        <taxon>Bacteria</taxon>
        <taxon>Bacillati</taxon>
        <taxon>Actinomycetota</taxon>
        <taxon>Actinomycetes</taxon>
        <taxon>Micromonosporales</taxon>
        <taxon>Micromonosporaceae</taxon>
        <taxon>Catellatospora</taxon>
    </lineage>
</organism>
<dbReference type="InterPro" id="IPR011663">
    <property type="entry name" value="UTRA"/>
</dbReference>
<dbReference type="Pfam" id="PF00392">
    <property type="entry name" value="GntR"/>
    <property type="match status" value="1"/>
</dbReference>
<dbReference type="InterPro" id="IPR050679">
    <property type="entry name" value="Bact_HTH_transcr_reg"/>
</dbReference>
<dbReference type="SUPFAM" id="SSF64288">
    <property type="entry name" value="Chorismate lyase-like"/>
    <property type="match status" value="1"/>
</dbReference>
<evidence type="ECO:0000313" key="5">
    <source>
        <dbReference type="EMBL" id="GIF90510.1"/>
    </source>
</evidence>
<dbReference type="GO" id="GO:0003700">
    <property type="term" value="F:DNA-binding transcription factor activity"/>
    <property type="evidence" value="ECO:0007669"/>
    <property type="project" value="InterPro"/>
</dbReference>
<keyword evidence="6" id="KW-1185">Reference proteome</keyword>
<evidence type="ECO:0000259" key="4">
    <source>
        <dbReference type="PROSITE" id="PS50949"/>
    </source>
</evidence>
<dbReference type="PANTHER" id="PTHR44846:SF17">
    <property type="entry name" value="GNTR-FAMILY TRANSCRIPTIONAL REGULATOR"/>
    <property type="match status" value="1"/>
</dbReference>
<evidence type="ECO:0000256" key="3">
    <source>
        <dbReference type="ARBA" id="ARBA00023163"/>
    </source>
</evidence>
<keyword evidence="3" id="KW-0804">Transcription</keyword>
<gene>
    <name evidence="5" type="ORF">Cch02nite_39540</name>
</gene>
<dbReference type="SMART" id="SM00345">
    <property type="entry name" value="HTH_GNTR"/>
    <property type="match status" value="1"/>
</dbReference>
<keyword evidence="1" id="KW-0805">Transcription regulation</keyword>
<sequence>MGGWADVPGQPKYQRIAEQLRRQIDDGALPPGAKLPTEDELQAAYGVSRPTVRDATDVLQAAGLVERRPGRGGGVFVRERVTIDAYAWRDDQPMSTTSEADLFFRTVREQGYEPSQQFSTRVEPMPADYATLLHVQPGSTAAVRRCLRFVDGVPHSIQDSWYPQWLCEKIPELFSPHNIAQGTTRLLAERGYHQVAALTTTGARMPTPIEAALLQIPVAAGTPVLHNVLTGYTADGPLRISTATFAADKVRLVSAHGDIDTITRHRR</sequence>
<dbReference type="Gene3D" id="3.40.1410.10">
    <property type="entry name" value="Chorismate lyase-like"/>
    <property type="match status" value="1"/>
</dbReference>
<dbReference type="InterPro" id="IPR000524">
    <property type="entry name" value="Tscrpt_reg_HTH_GntR"/>
</dbReference>
<proteinExistence type="predicted"/>
<dbReference type="CDD" id="cd07377">
    <property type="entry name" value="WHTH_GntR"/>
    <property type="match status" value="1"/>
</dbReference>
<accession>A0A8J3K4E8</accession>
<dbReference type="Pfam" id="PF07702">
    <property type="entry name" value="UTRA"/>
    <property type="match status" value="1"/>
</dbReference>
<dbReference type="InterPro" id="IPR028978">
    <property type="entry name" value="Chorismate_lyase_/UTRA_dom_sf"/>
</dbReference>
<dbReference type="Proteomes" id="UP000619293">
    <property type="component" value="Unassembled WGS sequence"/>
</dbReference>
<dbReference type="SUPFAM" id="SSF46785">
    <property type="entry name" value="Winged helix' DNA-binding domain"/>
    <property type="match status" value="1"/>
</dbReference>
<evidence type="ECO:0000313" key="6">
    <source>
        <dbReference type="Proteomes" id="UP000619293"/>
    </source>
</evidence>
<name>A0A8J3K4E8_9ACTN</name>
<reference evidence="5 6" key="1">
    <citation type="submission" date="2021-01" db="EMBL/GenBank/DDBJ databases">
        <title>Whole genome shotgun sequence of Catellatospora chokoriensis NBRC 107358.</title>
        <authorList>
            <person name="Komaki H."/>
            <person name="Tamura T."/>
        </authorList>
    </citation>
    <scope>NUCLEOTIDE SEQUENCE [LARGE SCALE GENOMIC DNA]</scope>
    <source>
        <strain evidence="5 6">NBRC 107358</strain>
    </source>
</reference>
<dbReference type="RefSeq" id="WP_244958894.1">
    <property type="nucleotide sequence ID" value="NZ_JAAOTI010000024.1"/>
</dbReference>
<feature type="domain" description="HTH gntR-type" evidence="4">
    <location>
        <begin position="10"/>
        <end position="80"/>
    </location>
</feature>
<dbReference type="PANTHER" id="PTHR44846">
    <property type="entry name" value="MANNOSYL-D-GLYCERATE TRANSPORT/METABOLISM SYSTEM REPRESSOR MNGR-RELATED"/>
    <property type="match status" value="1"/>
</dbReference>
<dbReference type="SMART" id="SM00866">
    <property type="entry name" value="UTRA"/>
    <property type="match status" value="1"/>
</dbReference>
<evidence type="ECO:0000256" key="1">
    <source>
        <dbReference type="ARBA" id="ARBA00023015"/>
    </source>
</evidence>
<dbReference type="GO" id="GO:0003677">
    <property type="term" value="F:DNA binding"/>
    <property type="evidence" value="ECO:0007669"/>
    <property type="project" value="UniProtKB-KW"/>
</dbReference>
<dbReference type="Gene3D" id="1.10.10.10">
    <property type="entry name" value="Winged helix-like DNA-binding domain superfamily/Winged helix DNA-binding domain"/>
    <property type="match status" value="1"/>
</dbReference>
<dbReference type="InterPro" id="IPR036388">
    <property type="entry name" value="WH-like_DNA-bd_sf"/>
</dbReference>
<keyword evidence="2" id="KW-0238">DNA-binding</keyword>
<evidence type="ECO:0000256" key="2">
    <source>
        <dbReference type="ARBA" id="ARBA00023125"/>
    </source>
</evidence>
<dbReference type="InterPro" id="IPR036390">
    <property type="entry name" value="WH_DNA-bd_sf"/>
</dbReference>
<comment type="caution">
    <text evidence="5">The sequence shown here is derived from an EMBL/GenBank/DDBJ whole genome shotgun (WGS) entry which is preliminary data.</text>
</comment>
<dbReference type="GO" id="GO:0045892">
    <property type="term" value="P:negative regulation of DNA-templated transcription"/>
    <property type="evidence" value="ECO:0007669"/>
    <property type="project" value="TreeGrafter"/>
</dbReference>
<dbReference type="EMBL" id="BONG01000023">
    <property type="protein sequence ID" value="GIF90510.1"/>
    <property type="molecule type" value="Genomic_DNA"/>
</dbReference>
<dbReference type="PRINTS" id="PR00035">
    <property type="entry name" value="HTHGNTR"/>
</dbReference>
<dbReference type="PROSITE" id="PS50949">
    <property type="entry name" value="HTH_GNTR"/>
    <property type="match status" value="1"/>
</dbReference>
<protein>
    <submittedName>
        <fullName evidence="5">GntR family transcriptional regulator</fullName>
    </submittedName>
</protein>
<dbReference type="AlphaFoldDB" id="A0A8J3K4E8"/>